<proteinExistence type="predicted"/>
<protein>
    <submittedName>
        <fullName evidence="1">Uncharacterized protein</fullName>
    </submittedName>
</protein>
<dbReference type="EMBL" id="OZ034816">
    <property type="protein sequence ID" value="CAL1378758.1"/>
    <property type="molecule type" value="Genomic_DNA"/>
</dbReference>
<evidence type="ECO:0000313" key="1">
    <source>
        <dbReference type="EMBL" id="CAL1378758.1"/>
    </source>
</evidence>
<name>A0AAV2DZC7_9ROSI</name>
<organism evidence="1 2">
    <name type="scientific">Linum trigynum</name>
    <dbReference type="NCBI Taxonomy" id="586398"/>
    <lineage>
        <taxon>Eukaryota</taxon>
        <taxon>Viridiplantae</taxon>
        <taxon>Streptophyta</taxon>
        <taxon>Embryophyta</taxon>
        <taxon>Tracheophyta</taxon>
        <taxon>Spermatophyta</taxon>
        <taxon>Magnoliopsida</taxon>
        <taxon>eudicotyledons</taxon>
        <taxon>Gunneridae</taxon>
        <taxon>Pentapetalae</taxon>
        <taxon>rosids</taxon>
        <taxon>fabids</taxon>
        <taxon>Malpighiales</taxon>
        <taxon>Linaceae</taxon>
        <taxon>Linum</taxon>
    </lineage>
</organism>
<gene>
    <name evidence="1" type="ORF">LTRI10_LOCUS20318</name>
</gene>
<evidence type="ECO:0000313" key="2">
    <source>
        <dbReference type="Proteomes" id="UP001497516"/>
    </source>
</evidence>
<dbReference type="Proteomes" id="UP001497516">
    <property type="component" value="Chromosome 3"/>
</dbReference>
<accession>A0AAV2DZC7</accession>
<dbReference type="AlphaFoldDB" id="A0AAV2DZC7"/>
<reference evidence="1 2" key="1">
    <citation type="submission" date="2024-04" db="EMBL/GenBank/DDBJ databases">
        <authorList>
            <person name="Fracassetti M."/>
        </authorList>
    </citation>
    <scope>NUCLEOTIDE SEQUENCE [LARGE SCALE GENOMIC DNA]</scope>
</reference>
<sequence>MRGRVNLLLHKVIDSFILRLQELEGTNIIIAIVIARPPSIHPSLHLHISYGEELDEQRQQQSNMGLASATISSSDLIDAKLGARSTHCPGCGHKLVKPVHSSSFSISISGQGGNSVNFTG</sequence>
<keyword evidence="2" id="KW-1185">Reference proteome</keyword>